<evidence type="ECO:0000313" key="9">
    <source>
        <dbReference type="Proteomes" id="UP001356427"/>
    </source>
</evidence>
<dbReference type="Proteomes" id="UP001356427">
    <property type="component" value="Unassembled WGS sequence"/>
</dbReference>
<evidence type="ECO:0000256" key="3">
    <source>
        <dbReference type="ARBA" id="ARBA00023013"/>
    </source>
</evidence>
<feature type="compositionally biased region" description="Polar residues" evidence="6">
    <location>
        <begin position="227"/>
        <end position="238"/>
    </location>
</feature>
<feature type="domain" description="Cyclin-dependent kinase inhibitor" evidence="7">
    <location>
        <begin position="63"/>
        <end position="110"/>
    </location>
</feature>
<reference evidence="8 9" key="1">
    <citation type="submission" date="2021-04" db="EMBL/GenBank/DDBJ databases">
        <authorList>
            <person name="De Guttry C."/>
            <person name="Zahm M."/>
            <person name="Klopp C."/>
            <person name="Cabau C."/>
            <person name="Louis A."/>
            <person name="Berthelot C."/>
            <person name="Parey E."/>
            <person name="Roest Crollius H."/>
            <person name="Montfort J."/>
            <person name="Robinson-Rechavi M."/>
            <person name="Bucao C."/>
            <person name="Bouchez O."/>
            <person name="Gislard M."/>
            <person name="Lluch J."/>
            <person name="Milhes M."/>
            <person name="Lampietro C."/>
            <person name="Lopez Roques C."/>
            <person name="Donnadieu C."/>
            <person name="Braasch I."/>
            <person name="Desvignes T."/>
            <person name="Postlethwait J."/>
            <person name="Bobe J."/>
            <person name="Wedekind C."/>
            <person name="Guiguen Y."/>
        </authorList>
    </citation>
    <scope>NUCLEOTIDE SEQUENCE [LARGE SCALE GENOMIC DNA]</scope>
    <source>
        <strain evidence="8">Cs_M1</strain>
        <tissue evidence="8">Blood</tissue>
    </source>
</reference>
<feature type="region of interest" description="Disordered" evidence="6">
    <location>
        <begin position="218"/>
        <end position="252"/>
    </location>
</feature>
<sequence>MAVVAVEVTLKIGETASVHPFRMSSRLDILLDVMTNFQTPTGLESPVAQRATLLNRHTSVCRNLFGPIDHDELSRELKAKLREISERDQRRWNFHFETDTPIPGSYEWEGMSADSTPAFYQESRKVGGMRVQVVTSNTDFPSEVVTDNVCGCCLNQTPLSDWEPTALCSNEVNQENWSNSPNTRKCNSKPTPCIRRKRSMTTSYERAVNVTQITDFFPKRRRRSTSEMKSTQHNSSLSIPLEQTPRKAQIIR</sequence>
<dbReference type="GO" id="GO:0004861">
    <property type="term" value="F:cyclin-dependent protein serine/threonine kinase inhibitor activity"/>
    <property type="evidence" value="ECO:0007669"/>
    <property type="project" value="InterPro"/>
</dbReference>
<evidence type="ECO:0000256" key="5">
    <source>
        <dbReference type="ARBA" id="ARBA00023306"/>
    </source>
</evidence>
<keyword evidence="3" id="KW-0649">Protein kinase inhibitor</keyword>
<proteinExistence type="inferred from homology"/>
<dbReference type="Gene3D" id="4.10.365.10">
    <property type="entry name" value="p27"/>
    <property type="match status" value="1"/>
</dbReference>
<accession>A0AAN8KN62</accession>
<dbReference type="InterPro" id="IPR003175">
    <property type="entry name" value="CDI_dom"/>
</dbReference>
<dbReference type="PANTHER" id="PTHR10265">
    <property type="entry name" value="CYCLIN-DEPENDENT KINASE INHIBITOR 1"/>
    <property type="match status" value="1"/>
</dbReference>
<evidence type="ECO:0000256" key="6">
    <source>
        <dbReference type="SAM" id="MobiDB-lite"/>
    </source>
</evidence>
<evidence type="ECO:0000313" key="8">
    <source>
        <dbReference type="EMBL" id="KAK6294118.1"/>
    </source>
</evidence>
<dbReference type="Pfam" id="PF02234">
    <property type="entry name" value="CDI"/>
    <property type="match status" value="1"/>
</dbReference>
<dbReference type="GO" id="GO:0005634">
    <property type="term" value="C:nucleus"/>
    <property type="evidence" value="ECO:0007669"/>
    <property type="project" value="UniProtKB-SubCell"/>
</dbReference>
<dbReference type="PANTHER" id="PTHR10265:SF44">
    <property type="entry name" value="CYCLIN-DEPENDENT KINASE INHIBITOR 1C"/>
    <property type="match status" value="1"/>
</dbReference>
<dbReference type="EMBL" id="JAGTTL010000035">
    <property type="protein sequence ID" value="KAK6294118.1"/>
    <property type="molecule type" value="Genomic_DNA"/>
</dbReference>
<dbReference type="InterPro" id="IPR044898">
    <property type="entry name" value="CDI_dom_sf"/>
</dbReference>
<evidence type="ECO:0000259" key="7">
    <source>
        <dbReference type="Pfam" id="PF02234"/>
    </source>
</evidence>
<evidence type="ECO:0000256" key="2">
    <source>
        <dbReference type="ARBA" id="ARBA00006726"/>
    </source>
</evidence>
<evidence type="ECO:0000256" key="1">
    <source>
        <dbReference type="ARBA" id="ARBA00004123"/>
    </source>
</evidence>
<organism evidence="8 9">
    <name type="scientific">Coregonus suidteri</name>
    <dbReference type="NCBI Taxonomy" id="861788"/>
    <lineage>
        <taxon>Eukaryota</taxon>
        <taxon>Metazoa</taxon>
        <taxon>Chordata</taxon>
        <taxon>Craniata</taxon>
        <taxon>Vertebrata</taxon>
        <taxon>Euteleostomi</taxon>
        <taxon>Actinopterygii</taxon>
        <taxon>Neopterygii</taxon>
        <taxon>Teleostei</taxon>
        <taxon>Protacanthopterygii</taxon>
        <taxon>Salmoniformes</taxon>
        <taxon>Salmonidae</taxon>
        <taxon>Coregoninae</taxon>
        <taxon>Coregonus</taxon>
    </lineage>
</organism>
<keyword evidence="5" id="KW-0131">Cell cycle</keyword>
<comment type="caution">
    <text evidence="8">The sequence shown here is derived from an EMBL/GenBank/DDBJ whole genome shotgun (WGS) entry which is preliminary data.</text>
</comment>
<name>A0AAN8KN62_9TELE</name>
<comment type="similarity">
    <text evidence="2">Belongs to the CDI family.</text>
</comment>
<comment type="subcellular location">
    <subcellularLocation>
        <location evidence="1">Nucleus</location>
    </subcellularLocation>
</comment>
<keyword evidence="9" id="KW-1185">Reference proteome</keyword>
<evidence type="ECO:0000256" key="4">
    <source>
        <dbReference type="ARBA" id="ARBA00023242"/>
    </source>
</evidence>
<dbReference type="AlphaFoldDB" id="A0AAN8KN62"/>
<keyword evidence="4" id="KW-0539">Nucleus</keyword>
<gene>
    <name evidence="8" type="ORF">J4Q44_G00349480</name>
</gene>
<dbReference type="GO" id="GO:0045930">
    <property type="term" value="P:negative regulation of mitotic cell cycle"/>
    <property type="evidence" value="ECO:0007669"/>
    <property type="project" value="TreeGrafter"/>
</dbReference>
<protein>
    <recommendedName>
        <fullName evidence="7">Cyclin-dependent kinase inhibitor domain-containing protein</fullName>
    </recommendedName>
</protein>